<dbReference type="Proteomes" id="UP001153069">
    <property type="component" value="Unassembled WGS sequence"/>
</dbReference>
<protein>
    <submittedName>
        <fullName evidence="1">Uncharacterized protein</fullName>
    </submittedName>
</protein>
<proteinExistence type="predicted"/>
<gene>
    <name evidence="1" type="ORF">SEMRO_191_G082280.1</name>
</gene>
<accession>A0A9N8H940</accession>
<dbReference type="EMBL" id="CAICTM010000190">
    <property type="protein sequence ID" value="CAB9504282.1"/>
    <property type="molecule type" value="Genomic_DNA"/>
</dbReference>
<comment type="caution">
    <text evidence="1">The sequence shown here is derived from an EMBL/GenBank/DDBJ whole genome shotgun (WGS) entry which is preliminary data.</text>
</comment>
<evidence type="ECO:0000313" key="1">
    <source>
        <dbReference type="EMBL" id="CAB9504282.1"/>
    </source>
</evidence>
<name>A0A9N8H940_9STRA</name>
<evidence type="ECO:0000313" key="2">
    <source>
        <dbReference type="Proteomes" id="UP001153069"/>
    </source>
</evidence>
<reference evidence="1" key="1">
    <citation type="submission" date="2020-06" db="EMBL/GenBank/DDBJ databases">
        <authorList>
            <consortium name="Plant Systems Biology data submission"/>
        </authorList>
    </citation>
    <scope>NUCLEOTIDE SEQUENCE</scope>
    <source>
        <strain evidence="1">D6</strain>
    </source>
</reference>
<keyword evidence="2" id="KW-1185">Reference proteome</keyword>
<sequence>MDNDNQPILQTGSFDPYCSWKTLVFLNPVDDFEKMSEEDRTVAICLETYDGKRRNYRGSATFDRFAGTASYRFLLSVRRVENIVQDYGQVTERLSEHLSSSVERFELRLTKRFSWTTETHKVKGETTSGRWITLCFNRDAAAQTPDSIKQIDLIVPKSKTSDNGKLLALAVNSAKLVVEANIAIMEFEAAKAEMARRQQAT</sequence>
<organism evidence="1 2">
    <name type="scientific">Seminavis robusta</name>
    <dbReference type="NCBI Taxonomy" id="568900"/>
    <lineage>
        <taxon>Eukaryota</taxon>
        <taxon>Sar</taxon>
        <taxon>Stramenopiles</taxon>
        <taxon>Ochrophyta</taxon>
        <taxon>Bacillariophyta</taxon>
        <taxon>Bacillariophyceae</taxon>
        <taxon>Bacillariophycidae</taxon>
        <taxon>Naviculales</taxon>
        <taxon>Naviculaceae</taxon>
        <taxon>Seminavis</taxon>
    </lineage>
</organism>
<dbReference type="AlphaFoldDB" id="A0A9N8H940"/>